<evidence type="ECO:0000256" key="1">
    <source>
        <dbReference type="ARBA" id="ARBA00004613"/>
    </source>
</evidence>
<evidence type="ECO:0000256" key="3">
    <source>
        <dbReference type="ARBA" id="ARBA00038300"/>
    </source>
</evidence>
<keyword evidence="7" id="KW-1185">Reference proteome</keyword>
<dbReference type="PANTHER" id="PTHR35501">
    <property type="entry name" value="PROTEIN YY1"/>
    <property type="match status" value="1"/>
</dbReference>
<evidence type="ECO:0000256" key="2">
    <source>
        <dbReference type="ARBA" id="ARBA00022525"/>
    </source>
</evidence>
<dbReference type="GO" id="GO:0005576">
    <property type="term" value="C:extracellular region"/>
    <property type="evidence" value="ECO:0007669"/>
    <property type="project" value="UniProtKB-SubCell"/>
</dbReference>
<evidence type="ECO:0000313" key="7">
    <source>
        <dbReference type="Proteomes" id="UP000008311"/>
    </source>
</evidence>
<comment type="similarity">
    <text evidence="3">Belongs to the A9/FIL1 family.</text>
</comment>
<accession>B9R9F3</accession>
<feature type="signal peptide" evidence="4">
    <location>
        <begin position="1"/>
        <end position="22"/>
    </location>
</feature>
<evidence type="ECO:0000256" key="4">
    <source>
        <dbReference type="SAM" id="SignalP"/>
    </source>
</evidence>
<reference evidence="7" key="1">
    <citation type="journal article" date="2010" name="Nat. Biotechnol.">
        <title>Draft genome sequence of the oilseed species Ricinus communis.</title>
        <authorList>
            <person name="Chan A.P."/>
            <person name="Crabtree J."/>
            <person name="Zhao Q."/>
            <person name="Lorenzi H."/>
            <person name="Orvis J."/>
            <person name="Puiu D."/>
            <person name="Melake-Berhan A."/>
            <person name="Jones K.M."/>
            <person name="Redman J."/>
            <person name="Chen G."/>
            <person name="Cahoon E.B."/>
            <person name="Gedil M."/>
            <person name="Stanke M."/>
            <person name="Haas B.J."/>
            <person name="Wortman J.R."/>
            <person name="Fraser-Liggett C.M."/>
            <person name="Ravel J."/>
            <person name="Rabinowicz P.D."/>
        </authorList>
    </citation>
    <scope>NUCLEOTIDE SEQUENCE [LARGE SCALE GENOMIC DNA]</scope>
    <source>
        <strain evidence="7">cv. Hale</strain>
    </source>
</reference>
<dbReference type="STRING" id="3988.B9R9F3"/>
<dbReference type="Proteomes" id="UP000008311">
    <property type="component" value="Unassembled WGS sequence"/>
</dbReference>
<keyword evidence="2" id="KW-0964">Secreted</keyword>
<comment type="subcellular location">
    <subcellularLocation>
        <location evidence="1">Secreted</location>
    </subcellularLocation>
</comment>
<dbReference type="PANTHER" id="PTHR35501:SF3">
    <property type="entry name" value="PROTEIN YY1"/>
    <property type="match status" value="1"/>
</dbReference>
<dbReference type="InterPro" id="IPR016140">
    <property type="entry name" value="Bifunc_inhib/LTP/seed_store"/>
</dbReference>
<dbReference type="InterPro" id="IPR036312">
    <property type="entry name" value="Bifun_inhib/LTP/seed_sf"/>
</dbReference>
<dbReference type="InParanoid" id="B9R9F3"/>
<dbReference type="AlphaFoldDB" id="B9R9F3"/>
<sequence length="93" mass="9795">MAAPKFLQAALLLLIIAVAVQTQEAQSQTCPSQLNSLNVCAPFVVPGATNTNPNAECCSALQSVEHDCLCNTLRIAARLPSQCNLAPVNCGNW</sequence>
<dbReference type="Gene3D" id="1.10.110.10">
    <property type="entry name" value="Plant lipid-transfer and hydrophobic proteins"/>
    <property type="match status" value="1"/>
</dbReference>
<proteinExistence type="inferred from homology"/>
<feature type="chain" id="PRO_5002890643" evidence="4">
    <location>
        <begin position="23"/>
        <end position="93"/>
    </location>
</feature>
<dbReference type="SUPFAM" id="SSF47699">
    <property type="entry name" value="Bifunctional inhibitor/lipid-transfer protein/seed storage 2S albumin"/>
    <property type="match status" value="1"/>
</dbReference>
<name>B9R9F3_RICCO</name>
<dbReference type="Pfam" id="PF00234">
    <property type="entry name" value="Tryp_alpha_amyl"/>
    <property type="match status" value="1"/>
</dbReference>
<organism evidence="6 7">
    <name type="scientific">Ricinus communis</name>
    <name type="common">Castor bean</name>
    <dbReference type="NCBI Taxonomy" id="3988"/>
    <lineage>
        <taxon>Eukaryota</taxon>
        <taxon>Viridiplantae</taxon>
        <taxon>Streptophyta</taxon>
        <taxon>Embryophyta</taxon>
        <taxon>Tracheophyta</taxon>
        <taxon>Spermatophyta</taxon>
        <taxon>Magnoliopsida</taxon>
        <taxon>eudicotyledons</taxon>
        <taxon>Gunneridae</taxon>
        <taxon>Pentapetalae</taxon>
        <taxon>rosids</taxon>
        <taxon>fabids</taxon>
        <taxon>Malpighiales</taxon>
        <taxon>Euphorbiaceae</taxon>
        <taxon>Acalyphoideae</taxon>
        <taxon>Acalypheae</taxon>
        <taxon>Ricinus</taxon>
    </lineage>
</organism>
<gene>
    <name evidence="6" type="ORF">RCOM_1496770</name>
</gene>
<dbReference type="eggNOG" id="ENOG502S7SH">
    <property type="taxonomic scope" value="Eukaryota"/>
</dbReference>
<keyword evidence="4" id="KW-0732">Signal</keyword>
<dbReference type="EMBL" id="EQ973773">
    <property type="protein sequence ID" value="EEF51430.1"/>
    <property type="molecule type" value="Genomic_DNA"/>
</dbReference>
<protein>
    <submittedName>
        <fullName evidence="6">MEN-8 protein, putative</fullName>
    </submittedName>
</protein>
<evidence type="ECO:0000313" key="6">
    <source>
        <dbReference type="EMBL" id="EEF51430.1"/>
    </source>
</evidence>
<dbReference type="SMART" id="SM00499">
    <property type="entry name" value="AAI"/>
    <property type="match status" value="1"/>
</dbReference>
<evidence type="ECO:0000259" key="5">
    <source>
        <dbReference type="SMART" id="SM00499"/>
    </source>
</evidence>
<feature type="domain" description="Bifunctional inhibitor/plant lipid transfer protein/seed storage helical" evidence="5">
    <location>
        <begin position="30"/>
        <end position="90"/>
    </location>
</feature>